<dbReference type="AlphaFoldDB" id="A0A814C350"/>
<keyword evidence="4" id="KW-1185">Reference proteome</keyword>
<feature type="compositionally biased region" description="Low complexity" evidence="1">
    <location>
        <begin position="189"/>
        <end position="209"/>
    </location>
</feature>
<feature type="region of interest" description="Disordered" evidence="1">
    <location>
        <begin position="101"/>
        <end position="209"/>
    </location>
</feature>
<comment type="caution">
    <text evidence="3">The sequence shown here is derived from an EMBL/GenBank/DDBJ whole genome shotgun (WGS) entry which is preliminary data.</text>
</comment>
<organism evidence="3 4">
    <name type="scientific">Adineta ricciae</name>
    <name type="common">Rotifer</name>
    <dbReference type="NCBI Taxonomy" id="249248"/>
    <lineage>
        <taxon>Eukaryota</taxon>
        <taxon>Metazoa</taxon>
        <taxon>Spiralia</taxon>
        <taxon>Gnathifera</taxon>
        <taxon>Rotifera</taxon>
        <taxon>Eurotatoria</taxon>
        <taxon>Bdelloidea</taxon>
        <taxon>Adinetida</taxon>
        <taxon>Adinetidae</taxon>
        <taxon>Adineta</taxon>
    </lineage>
</organism>
<feature type="compositionally biased region" description="Polar residues" evidence="1">
    <location>
        <begin position="101"/>
        <end position="110"/>
    </location>
</feature>
<protein>
    <submittedName>
        <fullName evidence="3">Uncharacterized protein</fullName>
    </submittedName>
</protein>
<evidence type="ECO:0000256" key="2">
    <source>
        <dbReference type="SAM" id="SignalP"/>
    </source>
</evidence>
<feature type="signal peptide" evidence="2">
    <location>
        <begin position="1"/>
        <end position="19"/>
    </location>
</feature>
<accession>A0A814C350</accession>
<dbReference type="Proteomes" id="UP000663828">
    <property type="component" value="Unassembled WGS sequence"/>
</dbReference>
<evidence type="ECO:0000313" key="3">
    <source>
        <dbReference type="EMBL" id="CAF0934604.1"/>
    </source>
</evidence>
<proteinExistence type="predicted"/>
<dbReference type="Gene3D" id="2.60.120.260">
    <property type="entry name" value="Galactose-binding domain-like"/>
    <property type="match status" value="1"/>
</dbReference>
<gene>
    <name evidence="3" type="ORF">XAT740_LOCUS9772</name>
</gene>
<feature type="compositionally biased region" description="Low complexity" evidence="1">
    <location>
        <begin position="151"/>
        <end position="167"/>
    </location>
</feature>
<feature type="compositionally biased region" description="Pro residues" evidence="1">
    <location>
        <begin position="132"/>
        <end position="150"/>
    </location>
</feature>
<evidence type="ECO:0000313" key="4">
    <source>
        <dbReference type="Proteomes" id="UP000663828"/>
    </source>
</evidence>
<feature type="chain" id="PRO_5044239676" evidence="2">
    <location>
        <begin position="20"/>
        <end position="392"/>
    </location>
</feature>
<reference evidence="3" key="1">
    <citation type="submission" date="2021-02" db="EMBL/GenBank/DDBJ databases">
        <authorList>
            <person name="Nowell W R."/>
        </authorList>
    </citation>
    <scope>NUCLEOTIDE SEQUENCE</scope>
</reference>
<evidence type="ECO:0000256" key="1">
    <source>
        <dbReference type="SAM" id="MobiDB-lite"/>
    </source>
</evidence>
<sequence>MMNLLKLLWIITSIVSGSSIFIGSISNTTFTASNIIETLYNLTCQQCTCEALNISVVGWNYFTLNNTCQLIGNYTVNDPGLITSTHSIFFFRQIPYEPTSTTSKYSSIQLSPHRRHPHQLPRPALPQRHPRQPQPRLPPQQRPHQPPRPALPQQHPRQPQPRHPLQQRPRRLPRPALPQRHPRRPQPRHPLQQHPHQLPRPALPQHQPRQLQPQPLLLLRQLRQQHVTPSCSIPSTTGQIFSFNSGSAGLQSYTFNTYTFVASNSFATLTFVIKGERDGQHKYWLLDDISVTYVSTGTNVLANGGFETGNLSNWTQFCATNTNCQGSNDRYGQITGSSCRTGSFCYVDKCENYDYLVQSFPTVSGGQYIINFYLKLNNNGGTDRYVYVLLNT</sequence>
<name>A0A814C350_ADIRI</name>
<dbReference type="EMBL" id="CAJNOR010000508">
    <property type="protein sequence ID" value="CAF0934604.1"/>
    <property type="molecule type" value="Genomic_DNA"/>
</dbReference>
<keyword evidence="2" id="KW-0732">Signal</keyword>